<name>A0ABZ3J6W9_SPOA4</name>
<organism evidence="2 3">
    <name type="scientific">Sporomusa acidovorans (strain ATCC 49682 / DSM 3132 / Mol)</name>
    <dbReference type="NCBI Taxonomy" id="1123286"/>
    <lineage>
        <taxon>Bacteria</taxon>
        <taxon>Bacillati</taxon>
        <taxon>Bacillota</taxon>
        <taxon>Negativicutes</taxon>
        <taxon>Selenomonadales</taxon>
        <taxon>Sporomusaceae</taxon>
        <taxon>Sporomusa</taxon>
    </lineage>
</organism>
<gene>
    <name evidence="2" type="ORF">SPACI_037530</name>
</gene>
<proteinExistence type="predicted"/>
<keyword evidence="1" id="KW-0812">Transmembrane</keyword>
<evidence type="ECO:0000313" key="2">
    <source>
        <dbReference type="EMBL" id="XFO73646.1"/>
    </source>
</evidence>
<dbReference type="RefSeq" id="WP_093795707.1">
    <property type="nucleotide sequence ID" value="NZ_CP155571.1"/>
</dbReference>
<reference evidence="2" key="1">
    <citation type="submission" date="2024-05" db="EMBL/GenBank/DDBJ databases">
        <title>Isolation and characterization of Sporomusa carbonis sp. nov., a carboxydotrophic hydrogenogen in the genus of Sporomusa isolated from a charcoal burning pile.</title>
        <authorList>
            <person name="Boeer T."/>
            <person name="Rosenbaum F."/>
            <person name="Eysell L."/>
            <person name="Mueller V."/>
            <person name="Daniel R."/>
            <person name="Poehlein A."/>
        </authorList>
    </citation>
    <scope>NUCLEOTIDE SEQUENCE [LARGE SCALE GENOMIC DNA]</scope>
    <source>
        <strain evidence="2">DSM 3132</strain>
    </source>
</reference>
<keyword evidence="1" id="KW-0472">Membrane</keyword>
<keyword evidence="3" id="KW-1185">Reference proteome</keyword>
<protein>
    <submittedName>
        <fullName evidence="2">Uncharacterized protein</fullName>
    </submittedName>
</protein>
<feature type="transmembrane region" description="Helical" evidence="1">
    <location>
        <begin position="29"/>
        <end position="50"/>
    </location>
</feature>
<dbReference type="Proteomes" id="UP000216052">
    <property type="component" value="Chromosome"/>
</dbReference>
<evidence type="ECO:0000313" key="3">
    <source>
        <dbReference type="Proteomes" id="UP000216052"/>
    </source>
</evidence>
<keyword evidence="1" id="KW-1133">Transmembrane helix</keyword>
<dbReference type="EMBL" id="CP155571">
    <property type="protein sequence ID" value="XFO73646.1"/>
    <property type="molecule type" value="Genomic_DNA"/>
</dbReference>
<evidence type="ECO:0000256" key="1">
    <source>
        <dbReference type="SAM" id="Phobius"/>
    </source>
</evidence>
<accession>A0ABZ3J6W9</accession>
<sequence length="70" mass="7658">MIILLVASGILIMLYEGIPLLKNRLWRELVTVGILIASAVFLGIAEMLGVTTPIPWLEQLVGPLGQTIFK</sequence>